<keyword evidence="2" id="KW-1185">Reference proteome</keyword>
<dbReference type="Gene3D" id="2.60.120.1290">
    <property type="match status" value="1"/>
</dbReference>
<protein>
    <submittedName>
        <fullName evidence="1">Subtilase family protein</fullName>
    </submittedName>
</protein>
<name>A0A4R6QGV2_9BURK</name>
<reference evidence="1 2" key="1">
    <citation type="submission" date="2019-03" db="EMBL/GenBank/DDBJ databases">
        <title>Genomic Encyclopedia of Type Strains, Phase IV (KMG-IV): sequencing the most valuable type-strain genomes for metagenomic binning, comparative biology and taxonomic classification.</title>
        <authorList>
            <person name="Goeker M."/>
        </authorList>
    </citation>
    <scope>NUCLEOTIDE SEQUENCE [LARGE SCALE GENOMIC DNA]</scope>
    <source>
        <strain evidence="1 2">DSM 16998</strain>
    </source>
</reference>
<organism evidence="1 2">
    <name type="scientific">Roseateles toxinivorans</name>
    <dbReference type="NCBI Taxonomy" id="270368"/>
    <lineage>
        <taxon>Bacteria</taxon>
        <taxon>Pseudomonadati</taxon>
        <taxon>Pseudomonadota</taxon>
        <taxon>Betaproteobacteria</taxon>
        <taxon>Burkholderiales</taxon>
        <taxon>Sphaerotilaceae</taxon>
        <taxon>Roseateles</taxon>
    </lineage>
</organism>
<comment type="caution">
    <text evidence="1">The sequence shown here is derived from an EMBL/GenBank/DDBJ whole genome shotgun (WGS) entry which is preliminary data.</text>
</comment>
<dbReference type="GO" id="GO:0006508">
    <property type="term" value="P:proteolysis"/>
    <property type="evidence" value="ECO:0007669"/>
    <property type="project" value="InterPro"/>
</dbReference>
<gene>
    <name evidence="1" type="ORF">DES47_11186</name>
</gene>
<accession>A0A4R6QGV2</accession>
<dbReference type="Gene3D" id="3.40.50.200">
    <property type="entry name" value="Peptidase S8/S53 domain"/>
    <property type="match status" value="1"/>
</dbReference>
<dbReference type="Proteomes" id="UP000295361">
    <property type="component" value="Unassembled WGS sequence"/>
</dbReference>
<evidence type="ECO:0000313" key="2">
    <source>
        <dbReference type="Proteomes" id="UP000295361"/>
    </source>
</evidence>
<dbReference type="RefSeq" id="WP_341800692.1">
    <property type="nucleotide sequence ID" value="NZ_SNXS01000011.1"/>
</dbReference>
<dbReference type="EMBL" id="SNXS01000011">
    <property type="protein sequence ID" value="TDP61669.1"/>
    <property type="molecule type" value="Genomic_DNA"/>
</dbReference>
<dbReference type="InParanoid" id="A0A4R6QGV2"/>
<dbReference type="AlphaFoldDB" id="A0A4R6QGV2"/>
<sequence length="699" mass="74714">MVARGFVAPDGGLVFDAWLTAAVSRHVDPYTVWTLQTNFRQFGRAGREPEFLDFLIELDHPMSAETQRWLMGLTAGPTEIPDIYLLPMPGSSRIAKHITVRLPTKGGNLGVVALAVADLVFLDGVRRIQIGFPRPKVAVAPSVLPNPPAGKQSGAGAAGPPVKVLLGVLEDGCPFGHPSLISGRNQTRVVALWDQTLVAVNTEDPSPEDLDYGRERRQVHLNSLLRRHSDGHGIDEEALYEDPASLQRRLPSRGSHAAAVITLMAGRQALLPSHSTATCISADRPGLQTAQASGNDAASELPLAVVQFPREQINLAGARWMVVRALDGLRYLAAVSAEMAQGEQQAPLPLVVNLSYGSMVGAHDGTALLETAMAELAQAHGRMAIVLAAGNSHGTGRDSEDADGLARLPSGRHAVHELPGPGGRALLRLYVPPNKPIETYLEIWFEDLDKEARDEQFLRRDDVQIRAVSPHGQILEVKQFPGIAFDSAAPEDTRAGLLCFPRVAQSQRRSMALLVVVATQMSTTRVEGPSGIWTVEVSNRSQRQLRVQAWVERDVVAGAARRSQAARLLDGDDPDAASLSDDNTLNNIATGAEVFRVGALSVSGTEGRTGVSPYSSAAAADQPGPEFSAVADELRPMAGIRVSGNCGGTVVRMNGTSVAAPQAARWLANRMAAGATLAQIRDELVQSPQGDQRRGRIEV</sequence>
<dbReference type="SUPFAM" id="SSF52743">
    <property type="entry name" value="Subtilisin-like"/>
    <property type="match status" value="1"/>
</dbReference>
<evidence type="ECO:0000313" key="1">
    <source>
        <dbReference type="EMBL" id="TDP61669.1"/>
    </source>
</evidence>
<dbReference type="InterPro" id="IPR036852">
    <property type="entry name" value="Peptidase_S8/S53_dom_sf"/>
</dbReference>
<dbReference type="GO" id="GO:0004252">
    <property type="term" value="F:serine-type endopeptidase activity"/>
    <property type="evidence" value="ECO:0007669"/>
    <property type="project" value="InterPro"/>
</dbReference>
<proteinExistence type="predicted"/>